<evidence type="ECO:0000256" key="3">
    <source>
        <dbReference type="ARBA" id="ARBA00019083"/>
    </source>
</evidence>
<dbReference type="Gene3D" id="3.40.50.300">
    <property type="entry name" value="P-loop containing nucleotide triphosphate hydrolases"/>
    <property type="match status" value="1"/>
</dbReference>
<comment type="subcellular location">
    <subcellularLocation>
        <location evidence="1 7">Nucleus</location>
    </subcellularLocation>
</comment>
<dbReference type="GeneID" id="106469173"/>
<accession>A0ABM1BMP0</accession>
<dbReference type="InterPro" id="IPR027417">
    <property type="entry name" value="P-loop_NTPase"/>
</dbReference>
<dbReference type="Proteomes" id="UP000694941">
    <property type="component" value="Unplaced"/>
</dbReference>
<comment type="similarity">
    <text evidence="2 7">Belongs to the ORC4 family.</text>
</comment>
<dbReference type="PIRSF" id="PIRSF007858">
    <property type="entry name" value="ORC4"/>
    <property type="match status" value="1"/>
</dbReference>
<evidence type="ECO:0000256" key="4">
    <source>
        <dbReference type="ARBA" id="ARBA00022705"/>
    </source>
</evidence>
<evidence type="ECO:0000256" key="7">
    <source>
        <dbReference type="PIRNR" id="PIRNR007858"/>
    </source>
</evidence>
<dbReference type="PANTHER" id="PTHR12087">
    <property type="entry name" value="ORIGIN RECOGNITION COMPLEX SUBUNIT 4"/>
    <property type="match status" value="1"/>
</dbReference>
<keyword evidence="6 7" id="KW-0539">Nucleus</keyword>
<evidence type="ECO:0000256" key="1">
    <source>
        <dbReference type="ARBA" id="ARBA00004123"/>
    </source>
</evidence>
<dbReference type="Pfam" id="PF14629">
    <property type="entry name" value="ORC4_C"/>
    <property type="match status" value="1"/>
</dbReference>
<sequence>MQLVQRVCDKLKLGEENKNDIILINLNGLILNDDRVALKDITRQLHLENVVGDRVFGSFAENLAFLLQALKCGSQECKSLIFIIEEFDLFCYHKNQTLIYNLFDIVQSSQTPVAVVGITCRLDVIELLEKRVRSRFSHRQINLFNQYNFDDYMNIVKNLLQLPEDFSDFLQRNQWNGHIEKLLEERGAKSVLRRQFETNKNIRNLKKLLVLSVSQISDKHPFLKTSNFIDAQALQTVDTKASMLKGLSLLEMVLVISMVHLTVLYEREPINFEMVYNEYKKFASRKSSLQCIEKTVVFKAFEHLQTLELVIPMTGSTLTTPKPFRLVRVLMDPIQVKEALQRYPNLPTELEQWASFMLSDIS</sequence>
<keyword evidence="5 7" id="KW-0238">DNA-binding</keyword>
<evidence type="ECO:0000256" key="6">
    <source>
        <dbReference type="ARBA" id="ARBA00023242"/>
    </source>
</evidence>
<comment type="function">
    <text evidence="7">Component of the origin recognition complex (ORC) that binds origins of replication.</text>
</comment>
<dbReference type="InterPro" id="IPR016527">
    <property type="entry name" value="ORC4"/>
</dbReference>
<reference evidence="10" key="1">
    <citation type="submission" date="2025-08" db="UniProtKB">
        <authorList>
            <consortium name="RefSeq"/>
        </authorList>
    </citation>
    <scope>IDENTIFICATION</scope>
    <source>
        <tissue evidence="10">Muscle</tissue>
    </source>
</reference>
<dbReference type="RefSeq" id="XP_013785091.1">
    <property type="nucleotide sequence ID" value="XM_013929637.2"/>
</dbReference>
<organism evidence="9 10">
    <name type="scientific">Limulus polyphemus</name>
    <name type="common">Atlantic horseshoe crab</name>
    <dbReference type="NCBI Taxonomy" id="6850"/>
    <lineage>
        <taxon>Eukaryota</taxon>
        <taxon>Metazoa</taxon>
        <taxon>Ecdysozoa</taxon>
        <taxon>Arthropoda</taxon>
        <taxon>Chelicerata</taxon>
        <taxon>Merostomata</taxon>
        <taxon>Xiphosura</taxon>
        <taxon>Limulidae</taxon>
        <taxon>Limulus</taxon>
    </lineage>
</organism>
<dbReference type="InterPro" id="IPR032705">
    <property type="entry name" value="ORC4_C"/>
</dbReference>
<feature type="domain" description="Origin recognition complex subunit 4 C-terminal" evidence="8">
    <location>
        <begin position="154"/>
        <end position="340"/>
    </location>
</feature>
<proteinExistence type="inferred from homology"/>
<evidence type="ECO:0000256" key="2">
    <source>
        <dbReference type="ARBA" id="ARBA00005334"/>
    </source>
</evidence>
<protein>
    <recommendedName>
        <fullName evidence="3 7">Origin recognition complex subunit 4</fullName>
    </recommendedName>
</protein>
<evidence type="ECO:0000313" key="10">
    <source>
        <dbReference type="RefSeq" id="XP_013785091.1"/>
    </source>
</evidence>
<name>A0ABM1BMP0_LIMPO</name>
<keyword evidence="9" id="KW-1185">Reference proteome</keyword>
<evidence type="ECO:0000256" key="5">
    <source>
        <dbReference type="ARBA" id="ARBA00023125"/>
    </source>
</evidence>
<gene>
    <name evidence="10" type="primary">LOC106469173</name>
</gene>
<evidence type="ECO:0000313" key="9">
    <source>
        <dbReference type="Proteomes" id="UP000694941"/>
    </source>
</evidence>
<evidence type="ECO:0000259" key="8">
    <source>
        <dbReference type="Pfam" id="PF14629"/>
    </source>
</evidence>
<dbReference type="SUPFAM" id="SSF52540">
    <property type="entry name" value="P-loop containing nucleoside triphosphate hydrolases"/>
    <property type="match status" value="1"/>
</dbReference>
<dbReference type="PANTHER" id="PTHR12087:SF0">
    <property type="entry name" value="ORIGIN RECOGNITION COMPLEX SUBUNIT 4"/>
    <property type="match status" value="1"/>
</dbReference>
<keyword evidence="4 7" id="KW-0235">DNA replication</keyword>